<keyword evidence="2" id="KW-1185">Reference proteome</keyword>
<gene>
    <name evidence="1" type="ORF">KY290_021252</name>
</gene>
<protein>
    <submittedName>
        <fullName evidence="1">Uncharacterized protein</fullName>
    </submittedName>
</protein>
<organism evidence="1 2">
    <name type="scientific">Solanum tuberosum</name>
    <name type="common">Potato</name>
    <dbReference type="NCBI Taxonomy" id="4113"/>
    <lineage>
        <taxon>Eukaryota</taxon>
        <taxon>Viridiplantae</taxon>
        <taxon>Streptophyta</taxon>
        <taxon>Embryophyta</taxon>
        <taxon>Tracheophyta</taxon>
        <taxon>Spermatophyta</taxon>
        <taxon>Magnoliopsida</taxon>
        <taxon>eudicotyledons</taxon>
        <taxon>Gunneridae</taxon>
        <taxon>Pentapetalae</taxon>
        <taxon>asterids</taxon>
        <taxon>lamiids</taxon>
        <taxon>Solanales</taxon>
        <taxon>Solanaceae</taxon>
        <taxon>Solanoideae</taxon>
        <taxon>Solaneae</taxon>
        <taxon>Solanum</taxon>
    </lineage>
</organism>
<evidence type="ECO:0000313" key="1">
    <source>
        <dbReference type="EMBL" id="KAH0757759.1"/>
    </source>
</evidence>
<proteinExistence type="predicted"/>
<sequence>MPYVLLYVPKVKKEEGHSSNLQENALRGLTLPIRRIDAINLSSKLQGKSIPQNQAEYNPNEPSMLGELPSEDKTRQAREGLGYRQPPPIHISIRRESNNHITIEDDVIRLGLLKKKNNKHQKSYLRVTMLASAMIQKNFKSLIPSRIRRRVELLVSCKEELKAKTHTVVYTKGRKEDEKKEEVVGDALPELEEGVKTTTDPLMEVNLGTDEDPRPTYLSDLLEVDEEIAYMNILQEYRDVFIWSYKEVSGLNPKVAVRELAAMNGYRPVKHA</sequence>
<dbReference type="Proteomes" id="UP000826656">
    <property type="component" value="Unassembled WGS sequence"/>
</dbReference>
<accession>A0ABQ7V133</accession>
<comment type="caution">
    <text evidence="1">The sequence shown here is derived from an EMBL/GenBank/DDBJ whole genome shotgun (WGS) entry which is preliminary data.</text>
</comment>
<name>A0ABQ7V133_SOLTU</name>
<dbReference type="EMBL" id="JAIVGD010000015">
    <property type="protein sequence ID" value="KAH0757759.1"/>
    <property type="molecule type" value="Genomic_DNA"/>
</dbReference>
<evidence type="ECO:0000313" key="2">
    <source>
        <dbReference type="Proteomes" id="UP000826656"/>
    </source>
</evidence>
<reference evidence="1 2" key="1">
    <citation type="journal article" date="2021" name="bioRxiv">
        <title>Chromosome-scale and haplotype-resolved genome assembly of a tetraploid potato cultivar.</title>
        <authorList>
            <person name="Sun H."/>
            <person name="Jiao W.-B."/>
            <person name="Krause K."/>
            <person name="Campoy J.A."/>
            <person name="Goel M."/>
            <person name="Folz-Donahue K."/>
            <person name="Kukat C."/>
            <person name="Huettel B."/>
            <person name="Schneeberger K."/>
        </authorList>
    </citation>
    <scope>NUCLEOTIDE SEQUENCE [LARGE SCALE GENOMIC DNA]</scope>
    <source>
        <strain evidence="1">SolTubOtavaFocal</strain>
        <tissue evidence="1">Leaves</tissue>
    </source>
</reference>